<gene>
    <name evidence="1" type="ORF">LSAA_7374</name>
</gene>
<keyword evidence="2" id="KW-1185">Reference proteome</keyword>
<reference evidence="1" key="1">
    <citation type="submission" date="2021-02" db="EMBL/GenBank/DDBJ databases">
        <authorList>
            <person name="Bekaert M."/>
        </authorList>
    </citation>
    <scope>NUCLEOTIDE SEQUENCE</scope>
    <source>
        <strain evidence="1">IoA-00</strain>
    </source>
</reference>
<dbReference type="AlphaFoldDB" id="A0A7R8CPY1"/>
<organism evidence="1 2">
    <name type="scientific">Lepeophtheirus salmonis</name>
    <name type="common">Salmon louse</name>
    <name type="synonym">Caligus salmonis</name>
    <dbReference type="NCBI Taxonomy" id="72036"/>
    <lineage>
        <taxon>Eukaryota</taxon>
        <taxon>Metazoa</taxon>
        <taxon>Ecdysozoa</taxon>
        <taxon>Arthropoda</taxon>
        <taxon>Crustacea</taxon>
        <taxon>Multicrustacea</taxon>
        <taxon>Hexanauplia</taxon>
        <taxon>Copepoda</taxon>
        <taxon>Siphonostomatoida</taxon>
        <taxon>Caligidae</taxon>
        <taxon>Lepeophtheirus</taxon>
    </lineage>
</organism>
<name>A0A7R8CPY1_LEPSM</name>
<evidence type="ECO:0000313" key="2">
    <source>
        <dbReference type="Proteomes" id="UP000675881"/>
    </source>
</evidence>
<dbReference type="EMBL" id="HG994582">
    <property type="protein sequence ID" value="CAF2890268.1"/>
    <property type="molecule type" value="Genomic_DNA"/>
</dbReference>
<dbReference type="InterPro" id="IPR036691">
    <property type="entry name" value="Endo/exonu/phosph_ase_sf"/>
</dbReference>
<accession>A0A7R8CPY1</accession>
<dbReference type="Proteomes" id="UP000675881">
    <property type="component" value="Chromosome 3"/>
</dbReference>
<protein>
    <submittedName>
        <fullName evidence="1">(salmon louse) hypothetical protein</fullName>
    </submittedName>
</protein>
<dbReference type="Gene3D" id="3.60.10.10">
    <property type="entry name" value="Endonuclease/exonuclease/phosphatase"/>
    <property type="match status" value="1"/>
</dbReference>
<proteinExistence type="predicted"/>
<evidence type="ECO:0000313" key="1">
    <source>
        <dbReference type="EMBL" id="CAF2890268.1"/>
    </source>
</evidence>
<sequence>MNSFQFGNTRLNCSRKCLQILEYRSVPLDKVKHSEKDAIVDKESSNNPVTPTIVSTMMVIETNSVGTPDVPKECSIGYNRDEKNNENNISDIEAVRTDKDTENNTQNLIPNSSLKIMIEVVLGGNFNIKLKSSRDSKNNSAISKHRATKALSSIISSFKLIDTEEAAGNFSHTLFSVDKQMRPVSSRINLDFFKRFDKDALDLYKVIDTKISDHQRLILYLKSY</sequence>